<dbReference type="GO" id="GO:0032196">
    <property type="term" value="P:transposition"/>
    <property type="evidence" value="ECO:0007669"/>
    <property type="project" value="UniProtKB-KW"/>
</dbReference>
<evidence type="ECO:0000256" key="4">
    <source>
        <dbReference type="ARBA" id="ARBA00022723"/>
    </source>
</evidence>
<name>A0A7S5L381_KLEPN</name>
<dbReference type="PANTHER" id="PTHR30405">
    <property type="entry name" value="TRANSPOSASE"/>
    <property type="match status" value="1"/>
</dbReference>
<dbReference type="InterPro" id="IPR051399">
    <property type="entry name" value="RNA-guided_DNA_endo/Transpos"/>
</dbReference>
<dbReference type="InterPro" id="IPR021027">
    <property type="entry name" value="Transposase_put_HTH"/>
</dbReference>
<evidence type="ECO:0000256" key="2">
    <source>
        <dbReference type="ARBA" id="ARBA00011044"/>
    </source>
</evidence>
<dbReference type="GO" id="GO:0003677">
    <property type="term" value="F:DNA binding"/>
    <property type="evidence" value="ECO:0007669"/>
    <property type="project" value="UniProtKB-KW"/>
</dbReference>
<organism evidence="11">
    <name type="scientific">Klebsiella pneumoniae</name>
    <dbReference type="NCBI Taxonomy" id="573"/>
    <lineage>
        <taxon>Bacteria</taxon>
        <taxon>Pseudomonadati</taxon>
        <taxon>Pseudomonadota</taxon>
        <taxon>Gammaproteobacteria</taxon>
        <taxon>Enterobacterales</taxon>
        <taxon>Enterobacteriaceae</taxon>
        <taxon>Klebsiella/Raoultella group</taxon>
        <taxon>Klebsiella</taxon>
        <taxon>Klebsiella pneumoniae complex</taxon>
    </lineage>
</organism>
<dbReference type="GO" id="GO:0006310">
    <property type="term" value="P:DNA recombination"/>
    <property type="evidence" value="ECO:0007669"/>
    <property type="project" value="UniProtKB-KW"/>
</dbReference>
<keyword evidence="4" id="KW-0479">Metal-binding</keyword>
<dbReference type="InterPro" id="IPR001959">
    <property type="entry name" value="Transposase"/>
</dbReference>
<feature type="domain" description="Transposase putative helix-turn-helix" evidence="10">
    <location>
        <begin position="18"/>
        <end position="62"/>
    </location>
</feature>
<dbReference type="AlphaFoldDB" id="A0A7S5L381"/>
<evidence type="ECO:0000256" key="5">
    <source>
        <dbReference type="ARBA" id="ARBA00022833"/>
    </source>
</evidence>
<gene>
    <name evidence="11" type="ORF">pKpnB199_00266</name>
</gene>
<dbReference type="InterPro" id="IPR010095">
    <property type="entry name" value="Cas12f1-like_TNB"/>
</dbReference>
<dbReference type="NCBIfam" id="TIGR01766">
    <property type="entry name" value="IS200/IS605 family accessory protein TnpB-like domain"/>
    <property type="match status" value="1"/>
</dbReference>
<geneLocation type="plasmid" evidence="11">
    <name>pKpnB199</name>
</geneLocation>
<accession>A0A7S5L381</accession>
<dbReference type="EMBL" id="MK552108">
    <property type="protein sequence ID" value="QGW58738.1"/>
    <property type="molecule type" value="Genomic_DNA"/>
</dbReference>
<evidence type="ECO:0000259" key="9">
    <source>
        <dbReference type="Pfam" id="PF07282"/>
    </source>
</evidence>
<evidence type="ECO:0000256" key="7">
    <source>
        <dbReference type="ARBA" id="ARBA00023172"/>
    </source>
</evidence>
<evidence type="ECO:0000256" key="1">
    <source>
        <dbReference type="ARBA" id="ARBA00008761"/>
    </source>
</evidence>
<keyword evidence="11" id="KW-0614">Plasmid</keyword>
<dbReference type="Pfam" id="PF12323">
    <property type="entry name" value="HTH_OrfB_IS605"/>
    <property type="match status" value="1"/>
</dbReference>
<comment type="similarity">
    <text evidence="1">In the C-terminal section; belongs to the transposase 35 family.</text>
</comment>
<protein>
    <submittedName>
        <fullName evidence="11">Transposase</fullName>
    </submittedName>
</protein>
<keyword evidence="3" id="KW-0815">Transposition</keyword>
<keyword evidence="6" id="KW-0238">DNA-binding</keyword>
<evidence type="ECO:0000256" key="3">
    <source>
        <dbReference type="ARBA" id="ARBA00022578"/>
    </source>
</evidence>
<evidence type="ECO:0000259" key="10">
    <source>
        <dbReference type="Pfam" id="PF12323"/>
    </source>
</evidence>
<sequence>MSKQKYIIKGYYRRALIMYRATKVRIYPTQEQTELLDKQFGAVRFAYNKALHIRSHWYKKHGVSLNNAKHIQPLLPIAKKSRRYSWIKEADSNALQVSLHNLDRAFQNFFEKRAKYPKFKRKHGPQSSYHCSSLKITADTIKIPKISPIRANIHREIVGKVKSITISRAPTGKYYASILSDDGQEAPAKPNFITKLTGYDIGLKDYLIRDDGKKISNPRHLVNAYRRLRRDSKALSRKLKGSANRRKARIRLAAQYERVANARTDFQHKLSRAIVDENQAVIVETLKVANMMKNHHLARSIGDAGWAGFITKLEYKAAEKGVHLVKLEQWFASSKTCHCCGHKMAEMPLKIRKWQCPVCLTHHDRDINAAMNIRQKGITELMAAGHVVKAHGGLRKSVLTTVAACEVGNQAL</sequence>
<comment type="similarity">
    <text evidence="2">In the N-terminal section; belongs to the transposase 2 family.</text>
</comment>
<feature type="domain" description="Probable transposase IS891/IS1136/IS1341" evidence="8">
    <location>
        <begin position="194"/>
        <end position="294"/>
    </location>
</feature>
<proteinExistence type="inferred from homology"/>
<evidence type="ECO:0000259" key="8">
    <source>
        <dbReference type="Pfam" id="PF01385"/>
    </source>
</evidence>
<dbReference type="Pfam" id="PF01385">
    <property type="entry name" value="OrfB_IS605"/>
    <property type="match status" value="1"/>
</dbReference>
<keyword evidence="7" id="KW-0233">DNA recombination</keyword>
<feature type="domain" description="Cas12f1-like TNB" evidence="9">
    <location>
        <begin position="306"/>
        <end position="373"/>
    </location>
</feature>
<evidence type="ECO:0000256" key="6">
    <source>
        <dbReference type="ARBA" id="ARBA00023125"/>
    </source>
</evidence>
<reference evidence="11" key="1">
    <citation type="submission" date="2019-02" db="EMBL/GenBank/DDBJ databases">
        <title>Klebsiella pneumoniae strain B199 multidrug resistance plasmid pKpnB199.</title>
        <authorList>
            <person name="Navon-Venezia S."/>
            <person name="Kondratyeva K."/>
            <person name="Gancz A."/>
        </authorList>
    </citation>
    <scope>NUCLEOTIDE SEQUENCE</scope>
    <source>
        <strain evidence="11">B199</strain>
        <plasmid evidence="11">pKpnB199</plasmid>
    </source>
</reference>
<dbReference type="NCBIfam" id="NF040570">
    <property type="entry name" value="guided_TnpB"/>
    <property type="match status" value="1"/>
</dbReference>
<dbReference type="GO" id="GO:0046872">
    <property type="term" value="F:metal ion binding"/>
    <property type="evidence" value="ECO:0007669"/>
    <property type="project" value="UniProtKB-KW"/>
</dbReference>
<evidence type="ECO:0000313" key="11">
    <source>
        <dbReference type="EMBL" id="QGW58738.1"/>
    </source>
</evidence>
<dbReference type="PANTHER" id="PTHR30405:SF25">
    <property type="entry name" value="RNA-GUIDED DNA ENDONUCLEASE INSQ-RELATED"/>
    <property type="match status" value="1"/>
</dbReference>
<keyword evidence="5" id="KW-0862">Zinc</keyword>
<dbReference type="Pfam" id="PF07282">
    <property type="entry name" value="Cas12f1-like_TNB"/>
    <property type="match status" value="1"/>
</dbReference>